<keyword evidence="3" id="KW-1185">Reference proteome</keyword>
<dbReference type="KEGG" id="smon:AWR27_20580"/>
<gene>
    <name evidence="2" type="ORF">AWR27_20580</name>
</gene>
<feature type="chain" id="PRO_5012071802" description="Outer membrane protein beta-barrel domain-containing protein" evidence="1">
    <location>
        <begin position="20"/>
        <end position="208"/>
    </location>
</feature>
<proteinExistence type="predicted"/>
<dbReference type="OrthoDB" id="1121518at2"/>
<evidence type="ECO:0000313" key="3">
    <source>
        <dbReference type="Proteomes" id="UP000187941"/>
    </source>
</evidence>
<dbReference type="STRING" id="1178516.AWR27_20580"/>
<keyword evidence="1" id="KW-0732">Signal</keyword>
<dbReference type="Proteomes" id="UP000187941">
    <property type="component" value="Chromosome"/>
</dbReference>
<name>A0A1P9X1N5_9BACT</name>
<evidence type="ECO:0000256" key="1">
    <source>
        <dbReference type="SAM" id="SignalP"/>
    </source>
</evidence>
<sequence length="208" mass="23096">MKSLLFTFGLAVITSPTFAQTDAPKLPARWQTTIEMGVLGGRVRPDQPTYGGGGWYYTPIGYVPQRQAGNRIGLTIHTFMGYTLNKHVVTGVATGVDYYNNSAIIPVSGAVRGDLLGLDRRVMPFYLLETGYGFRGPNPHDEQMKGGWLWSSGVGLRISKGNNTGFLVSAGYRHQRSRQVADVDGVQVLSQVEYRQYNRLFFRMGFSF</sequence>
<organism evidence="2 3">
    <name type="scientific">Spirosoma montaniterrae</name>
    <dbReference type="NCBI Taxonomy" id="1178516"/>
    <lineage>
        <taxon>Bacteria</taxon>
        <taxon>Pseudomonadati</taxon>
        <taxon>Bacteroidota</taxon>
        <taxon>Cytophagia</taxon>
        <taxon>Cytophagales</taxon>
        <taxon>Cytophagaceae</taxon>
        <taxon>Spirosoma</taxon>
    </lineage>
</organism>
<evidence type="ECO:0000313" key="2">
    <source>
        <dbReference type="EMBL" id="AQG81498.1"/>
    </source>
</evidence>
<evidence type="ECO:0008006" key="4">
    <source>
        <dbReference type="Google" id="ProtNLM"/>
    </source>
</evidence>
<dbReference type="EMBL" id="CP014263">
    <property type="protein sequence ID" value="AQG81498.1"/>
    <property type="molecule type" value="Genomic_DNA"/>
</dbReference>
<accession>A0A1P9X1N5</accession>
<dbReference type="AlphaFoldDB" id="A0A1P9X1N5"/>
<dbReference type="RefSeq" id="WP_077132959.1">
    <property type="nucleotide sequence ID" value="NZ_CP014263.1"/>
</dbReference>
<reference evidence="2 3" key="1">
    <citation type="submission" date="2016-01" db="EMBL/GenBank/DDBJ databases">
        <authorList>
            <person name="Oliw E.H."/>
        </authorList>
    </citation>
    <scope>NUCLEOTIDE SEQUENCE [LARGE SCALE GENOMIC DNA]</scope>
    <source>
        <strain evidence="2 3">DY10</strain>
    </source>
</reference>
<feature type="signal peptide" evidence="1">
    <location>
        <begin position="1"/>
        <end position="19"/>
    </location>
</feature>
<protein>
    <recommendedName>
        <fullName evidence="4">Outer membrane protein beta-barrel domain-containing protein</fullName>
    </recommendedName>
</protein>